<reference evidence="1 2" key="1">
    <citation type="submission" date="2023-08" db="EMBL/GenBank/DDBJ databases">
        <authorList>
            <person name="Kumar R."/>
        </authorList>
    </citation>
    <scope>NUCLEOTIDE SEQUENCE [LARGE SCALE GENOMIC DNA]</scope>
    <source>
        <strain evidence="1 2">LUR13</strain>
    </source>
</reference>
<name>A0ABT9HGQ8_9GAMM</name>
<dbReference type="Pfam" id="PF10117">
    <property type="entry name" value="McrBC"/>
    <property type="match status" value="2"/>
</dbReference>
<organism evidence="1 2">
    <name type="scientific">Psychrobacter faecalis</name>
    <dbReference type="NCBI Taxonomy" id="180588"/>
    <lineage>
        <taxon>Bacteria</taxon>
        <taxon>Pseudomonadati</taxon>
        <taxon>Pseudomonadota</taxon>
        <taxon>Gammaproteobacteria</taxon>
        <taxon>Moraxellales</taxon>
        <taxon>Moraxellaceae</taxon>
        <taxon>Psychrobacter</taxon>
    </lineage>
</organism>
<protein>
    <recommendedName>
        <fullName evidence="3">5-methylcytosine-specific restriction enzyme subunit McrC</fullName>
    </recommendedName>
</protein>
<dbReference type="PANTHER" id="PTHR38733">
    <property type="entry name" value="PROTEIN MCRC"/>
    <property type="match status" value="1"/>
</dbReference>
<sequence>MSRVLQSESKAIGSDINHNVNSGNNNSANSNSASIANNVNAAALNANIITVFEHQRLTAHDFAHVADFHWLMVQEFAVFSIKRQQGQWQLKVGHYIGIILLPSGMSLEMLPKLIAKTSSKHNSSQPYGLAKTNDINQTRQWVQNMLADLTSSHDKNKLPNTKNFGQFSNQLAALPTKAMPLSDWLIAQFLQRLAHYQPTKHYQAKIHNQAALQGRLLIKEQLRHNSMQPHKFVCESSVLSQEMLCNRLIKSALNLLTPLSPPSMSLPALQQWRQVAVLSRYELQRLESFYQQAKRQLALQPLSRQQLQAAQQLLDLAYWLLQQSDAHTGNGIKPQTLAKQNAAQPRLCLLIDMNQAFEQWTSLRIAAQFQQIDLAYKPLFQAQRVWLHDVKGQACLSIRPDLLIYKSAHLQTGPNIKALGEDDVKSETHTSAHSPQSGNYSHVIDIKWKHLPHAGAISAGDAYQLSSYAQAYHAEQGWLVYPVQDDSRQPILLQQQAYNDADNDKSYKKPSNHAKLWLIPFNVLTGKLNGDLLPDLNVV</sequence>
<gene>
    <name evidence="1" type="ORF">Q8P09_07685</name>
</gene>
<dbReference type="InterPro" id="IPR019292">
    <property type="entry name" value="McrC"/>
</dbReference>
<proteinExistence type="predicted"/>
<dbReference type="PANTHER" id="PTHR38733:SF1">
    <property type="entry name" value="TYPE IV METHYL-DIRECTED RESTRICTION ENZYME ECOKMCRBC"/>
    <property type="match status" value="1"/>
</dbReference>
<evidence type="ECO:0000313" key="2">
    <source>
        <dbReference type="Proteomes" id="UP001228171"/>
    </source>
</evidence>
<comment type="caution">
    <text evidence="1">The sequence shown here is derived from an EMBL/GenBank/DDBJ whole genome shotgun (WGS) entry which is preliminary data.</text>
</comment>
<dbReference type="RefSeq" id="WP_305935778.1">
    <property type="nucleotide sequence ID" value="NZ_JAVAJI010000011.1"/>
</dbReference>
<evidence type="ECO:0008006" key="3">
    <source>
        <dbReference type="Google" id="ProtNLM"/>
    </source>
</evidence>
<accession>A0ABT9HGQ8</accession>
<evidence type="ECO:0000313" key="1">
    <source>
        <dbReference type="EMBL" id="MDP4544956.1"/>
    </source>
</evidence>
<keyword evidence="2" id="KW-1185">Reference proteome</keyword>
<dbReference type="Proteomes" id="UP001228171">
    <property type="component" value="Unassembled WGS sequence"/>
</dbReference>
<dbReference type="EMBL" id="JAVAJI010000011">
    <property type="protein sequence ID" value="MDP4544956.1"/>
    <property type="molecule type" value="Genomic_DNA"/>
</dbReference>